<accession>A0A4Z0MD14</accession>
<dbReference type="RefSeq" id="WP_135532799.1">
    <property type="nucleotide sequence ID" value="NZ_SRKZ01000008.1"/>
</dbReference>
<comment type="caution">
    <text evidence="2">The sequence shown here is derived from an EMBL/GenBank/DDBJ whole genome shotgun (WGS) entry which is preliminary data.</text>
</comment>
<name>A0A4Z0MD14_9BACT</name>
<dbReference type="AlphaFoldDB" id="A0A4Z0MD14"/>
<protein>
    <submittedName>
        <fullName evidence="2">Uncharacterized protein</fullName>
    </submittedName>
</protein>
<organism evidence="2 3">
    <name type="scientific">Hymenobacter wooponensis</name>
    <dbReference type="NCBI Taxonomy" id="1525360"/>
    <lineage>
        <taxon>Bacteria</taxon>
        <taxon>Pseudomonadati</taxon>
        <taxon>Bacteroidota</taxon>
        <taxon>Cytophagia</taxon>
        <taxon>Cytophagales</taxon>
        <taxon>Hymenobacteraceae</taxon>
        <taxon>Hymenobacter</taxon>
    </lineage>
</organism>
<keyword evidence="3" id="KW-1185">Reference proteome</keyword>
<evidence type="ECO:0000313" key="3">
    <source>
        <dbReference type="Proteomes" id="UP000298284"/>
    </source>
</evidence>
<sequence length="232" mass="25347">MKPHKQALVQELSQQLAPQLSRVTLPGGKPPKGVLKALYLLAEQLDRAQAKQEKRAANALKPKQIKQKLSDELTLVLTTHFSDQELAAKESQLLAETADELAEKLTNVRTKQARKRKASAREQNPAEVDSAAPRPRRRSSPPEPVLPRLDGPPAERGTQQQQRKAPAELAAVRAASSAPVLRRPFCRCRPNAEASVRTLPAGGEGIAQRCRARSRLRIPWSRPSASRAGAAA</sequence>
<proteinExistence type="predicted"/>
<evidence type="ECO:0000256" key="1">
    <source>
        <dbReference type="SAM" id="MobiDB-lite"/>
    </source>
</evidence>
<dbReference type="EMBL" id="SRKZ01000008">
    <property type="protein sequence ID" value="TGD77613.1"/>
    <property type="molecule type" value="Genomic_DNA"/>
</dbReference>
<evidence type="ECO:0000313" key="2">
    <source>
        <dbReference type="EMBL" id="TGD77613.1"/>
    </source>
</evidence>
<dbReference type="Proteomes" id="UP000298284">
    <property type="component" value="Unassembled WGS sequence"/>
</dbReference>
<feature type="region of interest" description="Disordered" evidence="1">
    <location>
        <begin position="105"/>
        <end position="170"/>
    </location>
</feature>
<gene>
    <name evidence="2" type="ORF">EU557_22830</name>
</gene>
<dbReference type="OrthoDB" id="9970049at2"/>
<reference evidence="2 3" key="1">
    <citation type="submission" date="2019-04" db="EMBL/GenBank/DDBJ databases">
        <authorList>
            <person name="Feng G."/>
            <person name="Zhang J."/>
            <person name="Zhu H."/>
        </authorList>
    </citation>
    <scope>NUCLEOTIDE SEQUENCE [LARGE SCALE GENOMIC DNA]</scope>
    <source>
        <strain evidence="2 3">JCM 19491</strain>
    </source>
</reference>